<dbReference type="InterPro" id="IPR050212">
    <property type="entry name" value="Ntdp-like"/>
</dbReference>
<protein>
    <recommendedName>
        <fullName evidence="2">DUF402 domain-containing protein</fullName>
    </recommendedName>
</protein>
<sequence length="208" mass="23532">MPDAAAVDRATGYFEPGAIVLRREILDGRPWLSYPVRVVADRPDLLAVYLARGTALAFGDGDFSWGPHPWQRIAGHWRSHGVLQLQRPGDAYAVWMFRDDTTGDFTGWYVNFQDPYRKNASGFDTLDHELDLWIPADGGPYRWKDVDEFEHRARSGGFTAEQSAAVRAEAARVADLLDSRATWWEQEWAQWEPAAGWLSPPAWTGAVR</sequence>
<organism evidence="3 4">
    <name type="scientific">Streptomyces incarnatus</name>
    <dbReference type="NCBI Taxonomy" id="665007"/>
    <lineage>
        <taxon>Bacteria</taxon>
        <taxon>Bacillati</taxon>
        <taxon>Actinomycetota</taxon>
        <taxon>Actinomycetes</taxon>
        <taxon>Kitasatosporales</taxon>
        <taxon>Streptomycetaceae</taxon>
        <taxon>Streptomyces</taxon>
    </lineage>
</organism>
<dbReference type="Proteomes" id="UP000035366">
    <property type="component" value="Chromosome"/>
</dbReference>
<dbReference type="SUPFAM" id="SSF159234">
    <property type="entry name" value="FomD-like"/>
    <property type="match status" value="1"/>
</dbReference>
<reference evidence="3 4" key="1">
    <citation type="journal article" date="2015" name="ISME J.">
        <title>Draft Genome Sequence of Streptomyces incarnatus NRRL8089, which Produces the Nucleoside Antibiotic Sinefungin.</title>
        <authorList>
            <person name="Oshima K."/>
            <person name="Hattori M."/>
            <person name="Shimizu H."/>
            <person name="Fukuda K."/>
            <person name="Nemoto M."/>
            <person name="Inagaki K."/>
            <person name="Tamura T."/>
        </authorList>
    </citation>
    <scope>NUCLEOTIDE SEQUENCE [LARGE SCALE GENOMIC DNA]</scope>
    <source>
        <strain evidence="3 4">NRRL 8089</strain>
    </source>
</reference>
<dbReference type="Pfam" id="PF04167">
    <property type="entry name" value="DUF402"/>
    <property type="match status" value="1"/>
</dbReference>
<evidence type="ECO:0000313" key="4">
    <source>
        <dbReference type="Proteomes" id="UP000035366"/>
    </source>
</evidence>
<name>A0ABN4GEB9_9ACTN</name>
<dbReference type="EMBL" id="CP011497">
    <property type="protein sequence ID" value="AKJ10262.1"/>
    <property type="molecule type" value="Genomic_DNA"/>
</dbReference>
<evidence type="ECO:0000259" key="2">
    <source>
        <dbReference type="Pfam" id="PF04167"/>
    </source>
</evidence>
<evidence type="ECO:0000313" key="3">
    <source>
        <dbReference type="EMBL" id="AKJ10262.1"/>
    </source>
</evidence>
<dbReference type="PANTHER" id="PTHR39159">
    <property type="match status" value="1"/>
</dbReference>
<keyword evidence="1" id="KW-0378">Hydrolase</keyword>
<feature type="domain" description="DUF402" evidence="2">
    <location>
        <begin position="69"/>
        <end position="179"/>
    </location>
</feature>
<keyword evidence="4" id="KW-1185">Reference proteome</keyword>
<dbReference type="Gene3D" id="2.40.380.10">
    <property type="entry name" value="FomD-like"/>
    <property type="match status" value="1"/>
</dbReference>
<accession>A0ABN4GEB9</accession>
<dbReference type="PANTHER" id="PTHR39159:SF1">
    <property type="entry name" value="UPF0374 PROTEIN YGAC"/>
    <property type="match status" value="1"/>
</dbReference>
<dbReference type="InterPro" id="IPR007295">
    <property type="entry name" value="DUF402"/>
</dbReference>
<evidence type="ECO:0000256" key="1">
    <source>
        <dbReference type="ARBA" id="ARBA00022801"/>
    </source>
</evidence>
<dbReference type="InterPro" id="IPR035930">
    <property type="entry name" value="FomD-like_sf"/>
</dbReference>
<gene>
    <name evidence="3" type="ORF">ABB07_09620</name>
</gene>
<proteinExistence type="predicted"/>